<proteinExistence type="predicted"/>
<dbReference type="Proteomes" id="UP001164929">
    <property type="component" value="Chromosome 2"/>
</dbReference>
<evidence type="ECO:0000313" key="1">
    <source>
        <dbReference type="EMBL" id="KAJ7008515.1"/>
    </source>
</evidence>
<protein>
    <submittedName>
        <fullName evidence="1">Formate dehydrogenase</fullName>
    </submittedName>
</protein>
<sequence length="79" mass="9284">MYHDRLKIEPWLENQTGAKFEEDLDSMLSKYDIVVINMPLKEKIRAYDLKEKIVGTIGAGRFRKLLLQCLKPFNCTPRI</sequence>
<dbReference type="Gene3D" id="3.40.50.720">
    <property type="entry name" value="NAD(P)-binding Rossmann-like Domain"/>
    <property type="match status" value="2"/>
</dbReference>
<keyword evidence="2" id="KW-1185">Reference proteome</keyword>
<name>A0AAD6RHG8_9ROSI</name>
<accession>A0AAD6RHG8</accession>
<organism evidence="1 2">
    <name type="scientific">Populus alba x Populus x berolinensis</name>
    <dbReference type="NCBI Taxonomy" id="444605"/>
    <lineage>
        <taxon>Eukaryota</taxon>
        <taxon>Viridiplantae</taxon>
        <taxon>Streptophyta</taxon>
        <taxon>Embryophyta</taxon>
        <taxon>Tracheophyta</taxon>
        <taxon>Spermatophyta</taxon>
        <taxon>Magnoliopsida</taxon>
        <taxon>eudicotyledons</taxon>
        <taxon>Gunneridae</taxon>
        <taxon>Pentapetalae</taxon>
        <taxon>rosids</taxon>
        <taxon>fabids</taxon>
        <taxon>Malpighiales</taxon>
        <taxon>Salicaceae</taxon>
        <taxon>Saliceae</taxon>
        <taxon>Populus</taxon>
    </lineage>
</organism>
<reference evidence="1" key="1">
    <citation type="journal article" date="2023" name="Mol. Ecol. Resour.">
        <title>Chromosome-level genome assembly of a triploid poplar Populus alba 'Berolinensis'.</title>
        <authorList>
            <person name="Chen S."/>
            <person name="Yu Y."/>
            <person name="Wang X."/>
            <person name="Wang S."/>
            <person name="Zhang T."/>
            <person name="Zhou Y."/>
            <person name="He R."/>
            <person name="Meng N."/>
            <person name="Wang Y."/>
            <person name="Liu W."/>
            <person name="Liu Z."/>
            <person name="Liu J."/>
            <person name="Guo Q."/>
            <person name="Huang H."/>
            <person name="Sederoff R.R."/>
            <person name="Wang G."/>
            <person name="Qu G."/>
            <person name="Chen S."/>
        </authorList>
    </citation>
    <scope>NUCLEOTIDE SEQUENCE</scope>
    <source>
        <strain evidence="1">SC-2020</strain>
    </source>
</reference>
<comment type="caution">
    <text evidence="1">The sequence shown here is derived from an EMBL/GenBank/DDBJ whole genome shotgun (WGS) entry which is preliminary data.</text>
</comment>
<dbReference type="EMBL" id="JAQIZT010000002">
    <property type="protein sequence ID" value="KAJ7008515.1"/>
    <property type="molecule type" value="Genomic_DNA"/>
</dbReference>
<dbReference type="AlphaFoldDB" id="A0AAD6RHG8"/>
<gene>
    <name evidence="1" type="ORF">NC653_007247</name>
</gene>
<evidence type="ECO:0000313" key="2">
    <source>
        <dbReference type="Proteomes" id="UP001164929"/>
    </source>
</evidence>